<dbReference type="GO" id="GO:0005829">
    <property type="term" value="C:cytosol"/>
    <property type="evidence" value="ECO:0007669"/>
    <property type="project" value="TreeGrafter"/>
</dbReference>
<gene>
    <name evidence="1" type="ORF">HF878_08570</name>
</gene>
<proteinExistence type="predicted"/>
<dbReference type="NCBIfam" id="TIGR00099">
    <property type="entry name" value="Cof-subfamily"/>
    <property type="match status" value="1"/>
</dbReference>
<dbReference type="AlphaFoldDB" id="A0A848BC90"/>
<dbReference type="CDD" id="cd07518">
    <property type="entry name" value="HAD_YbiV-Like"/>
    <property type="match status" value="1"/>
</dbReference>
<dbReference type="SFLD" id="SFLDS00003">
    <property type="entry name" value="Haloacid_Dehalogenase"/>
    <property type="match status" value="1"/>
</dbReference>
<dbReference type="RefSeq" id="WP_164176433.1">
    <property type="nucleotide sequence ID" value="NZ_DBGAXS010000091.1"/>
</dbReference>
<dbReference type="PANTHER" id="PTHR10000:SF53">
    <property type="entry name" value="5-AMINO-6-(5-PHOSPHO-D-RIBITYLAMINO)URACIL PHOSPHATASE YBJI-RELATED"/>
    <property type="match status" value="1"/>
</dbReference>
<dbReference type="InterPro" id="IPR000150">
    <property type="entry name" value="Cof"/>
</dbReference>
<evidence type="ECO:0000313" key="2">
    <source>
        <dbReference type="Proteomes" id="UP000543804"/>
    </source>
</evidence>
<name>A0A848BC90_9FIRM</name>
<dbReference type="SFLD" id="SFLDG01140">
    <property type="entry name" value="C2.B:_Phosphomannomutase_and_P"/>
    <property type="match status" value="1"/>
</dbReference>
<dbReference type="GO" id="GO:0016791">
    <property type="term" value="F:phosphatase activity"/>
    <property type="evidence" value="ECO:0007669"/>
    <property type="project" value="TreeGrafter"/>
</dbReference>
<protein>
    <submittedName>
        <fullName evidence="1">HAD family phosphatase</fullName>
    </submittedName>
</protein>
<sequence>MIKMIFSDMDGTLLDGRGQVPEGFDALAAELAARGVRFAPASGRQYFSLAESFPRYEDEFLFLAENGTNVVYRGETLFTWPMEQAAAHAILEEVYAADPGIFCVFCGLRDAYALAAQRSEENVAELRKYYTHAAWVPSFAAVEDTCVKVSFFDVTAHSKERIEPLVEKWRTAQQVVLSSDYWLDIMAPGANKGIAVRAMQEHFGVRPEECAAFGDYLNDREMLGAVGYSFAMANAHPAVKAAARYETASNEEGGVLLGIRQLMAKGLI</sequence>
<dbReference type="InterPro" id="IPR036412">
    <property type="entry name" value="HAD-like_sf"/>
</dbReference>
<dbReference type="Proteomes" id="UP000543804">
    <property type="component" value="Unassembled WGS sequence"/>
</dbReference>
<keyword evidence="2" id="KW-1185">Reference proteome</keyword>
<reference evidence="1 2" key="1">
    <citation type="submission" date="2020-04" db="EMBL/GenBank/DDBJ databases">
        <authorList>
            <person name="Hitch T.C.A."/>
            <person name="Wylensek D."/>
            <person name="Clavel T."/>
        </authorList>
    </citation>
    <scope>NUCLEOTIDE SEQUENCE [LARGE SCALE GENOMIC DNA]</scope>
    <source>
        <strain evidence="1 2">PG-130-P53-12</strain>
    </source>
</reference>
<dbReference type="Pfam" id="PF08282">
    <property type="entry name" value="Hydrolase_3"/>
    <property type="match status" value="1"/>
</dbReference>
<organism evidence="1 2">
    <name type="scientific">Selenomonas bovis</name>
    <dbReference type="NCBI Taxonomy" id="416586"/>
    <lineage>
        <taxon>Bacteria</taxon>
        <taxon>Bacillati</taxon>
        <taxon>Bacillota</taxon>
        <taxon>Negativicutes</taxon>
        <taxon>Selenomonadales</taxon>
        <taxon>Selenomonadaceae</taxon>
        <taxon>Selenomonas</taxon>
    </lineage>
</organism>
<accession>A0A848BC90</accession>
<evidence type="ECO:0000313" key="1">
    <source>
        <dbReference type="EMBL" id="NMD99515.1"/>
    </source>
</evidence>
<dbReference type="InterPro" id="IPR006379">
    <property type="entry name" value="HAD-SF_hydro_IIB"/>
</dbReference>
<dbReference type="Gene3D" id="3.30.1240.10">
    <property type="match status" value="1"/>
</dbReference>
<dbReference type="Gene3D" id="3.40.50.1000">
    <property type="entry name" value="HAD superfamily/HAD-like"/>
    <property type="match status" value="1"/>
</dbReference>
<dbReference type="PANTHER" id="PTHR10000">
    <property type="entry name" value="PHOSPHOSERINE PHOSPHATASE"/>
    <property type="match status" value="1"/>
</dbReference>
<dbReference type="NCBIfam" id="TIGR01484">
    <property type="entry name" value="HAD-SF-IIB"/>
    <property type="match status" value="1"/>
</dbReference>
<dbReference type="GO" id="GO:0000287">
    <property type="term" value="F:magnesium ion binding"/>
    <property type="evidence" value="ECO:0007669"/>
    <property type="project" value="TreeGrafter"/>
</dbReference>
<dbReference type="EMBL" id="JABAFA010000035">
    <property type="protein sequence ID" value="NMD99515.1"/>
    <property type="molecule type" value="Genomic_DNA"/>
</dbReference>
<dbReference type="InterPro" id="IPR023214">
    <property type="entry name" value="HAD_sf"/>
</dbReference>
<dbReference type="SUPFAM" id="SSF56784">
    <property type="entry name" value="HAD-like"/>
    <property type="match status" value="1"/>
</dbReference>
<comment type="caution">
    <text evidence="1">The sequence shown here is derived from an EMBL/GenBank/DDBJ whole genome shotgun (WGS) entry which is preliminary data.</text>
</comment>